<keyword evidence="6" id="KW-1185">Reference proteome</keyword>
<evidence type="ECO:0000256" key="2">
    <source>
        <dbReference type="ARBA" id="ARBA00022801"/>
    </source>
</evidence>
<dbReference type="Proteomes" id="UP001202328">
    <property type="component" value="Unassembled WGS sequence"/>
</dbReference>
<feature type="region of interest" description="Disordered" evidence="3">
    <location>
        <begin position="259"/>
        <end position="313"/>
    </location>
</feature>
<feature type="domain" description="3'-5' exonuclease" evidence="4">
    <location>
        <begin position="62"/>
        <end position="253"/>
    </location>
</feature>
<accession>A0AAD4SQJ3</accession>
<dbReference type="GO" id="GO:0006139">
    <property type="term" value="P:nucleobase-containing compound metabolic process"/>
    <property type="evidence" value="ECO:0007669"/>
    <property type="project" value="InterPro"/>
</dbReference>
<dbReference type="GO" id="GO:0005634">
    <property type="term" value="C:nucleus"/>
    <property type="evidence" value="ECO:0007669"/>
    <property type="project" value="TreeGrafter"/>
</dbReference>
<dbReference type="Pfam" id="PF01612">
    <property type="entry name" value="DNA_pol_A_exo1"/>
    <property type="match status" value="1"/>
</dbReference>
<name>A0AAD4SQJ3_9MAGN</name>
<gene>
    <name evidence="5" type="ORF">MKW98_000167</name>
</gene>
<keyword evidence="1" id="KW-0540">Nuclease</keyword>
<dbReference type="CDD" id="cd06141">
    <property type="entry name" value="WRN_exo"/>
    <property type="match status" value="1"/>
</dbReference>
<dbReference type="GO" id="GO:0003676">
    <property type="term" value="F:nucleic acid binding"/>
    <property type="evidence" value="ECO:0007669"/>
    <property type="project" value="InterPro"/>
</dbReference>
<evidence type="ECO:0000313" key="5">
    <source>
        <dbReference type="EMBL" id="KAI3917933.1"/>
    </source>
</evidence>
<comment type="caution">
    <text evidence="5">The sequence shown here is derived from an EMBL/GenBank/DDBJ whole genome shotgun (WGS) entry which is preliminary data.</text>
</comment>
<dbReference type="InterPro" id="IPR036397">
    <property type="entry name" value="RNaseH_sf"/>
</dbReference>
<feature type="compositionally biased region" description="Basic and acidic residues" evidence="3">
    <location>
        <begin position="259"/>
        <end position="279"/>
    </location>
</feature>
<dbReference type="SMART" id="SM00474">
    <property type="entry name" value="35EXOc"/>
    <property type="match status" value="1"/>
</dbReference>
<keyword evidence="2" id="KW-0378">Hydrolase</keyword>
<dbReference type="AlphaFoldDB" id="A0AAD4SQJ3"/>
<dbReference type="Gene3D" id="3.30.420.10">
    <property type="entry name" value="Ribonuclease H-like superfamily/Ribonuclease H"/>
    <property type="match status" value="1"/>
</dbReference>
<feature type="compositionally biased region" description="Polar residues" evidence="3">
    <location>
        <begin position="283"/>
        <end position="293"/>
    </location>
</feature>
<dbReference type="PANTHER" id="PTHR13620">
    <property type="entry name" value="3-5 EXONUCLEASE"/>
    <property type="match status" value="1"/>
</dbReference>
<protein>
    <recommendedName>
        <fullName evidence="4">3'-5' exonuclease domain-containing protein</fullName>
    </recommendedName>
</protein>
<evidence type="ECO:0000313" key="6">
    <source>
        <dbReference type="Proteomes" id="UP001202328"/>
    </source>
</evidence>
<evidence type="ECO:0000259" key="4">
    <source>
        <dbReference type="SMART" id="SM00474"/>
    </source>
</evidence>
<evidence type="ECO:0000256" key="3">
    <source>
        <dbReference type="SAM" id="MobiDB-lite"/>
    </source>
</evidence>
<dbReference type="InterPro" id="IPR002562">
    <property type="entry name" value="3'-5'_exonuclease_dom"/>
</dbReference>
<dbReference type="EMBL" id="JAJJMB010008958">
    <property type="protein sequence ID" value="KAI3917933.1"/>
    <property type="molecule type" value="Genomic_DNA"/>
</dbReference>
<sequence>MAGSSLQKEVQNGLAVLSLGDMKKSDKSIEVVDKSQPTHQTYKVLPPKDVHTDKRDVNAIRTTVTHTASVVDRWIAEVYTDFRNKLKNLVVGLDIEWSRKSRENFSRNKVAVLQLCLSTRCLIFQISRCDEIPESLADFLSNESFIFVGAGIDGDAHKLWVDYGLYVGITEEVGSLAAYKLTKTIGEYRESGFYKAGLKNLAKDVLSLDLPKERKIQTSNWNVSFLTEQQIEYACLDAFVSFKLGIHLRGRPNLTHVDERRSQPKKFFKDSSEPKKAEEEGTEQVSDKANGTKSKQEAKQVSEKKTNGTKSKR</sequence>
<organism evidence="5 6">
    <name type="scientific">Papaver atlanticum</name>
    <dbReference type="NCBI Taxonomy" id="357466"/>
    <lineage>
        <taxon>Eukaryota</taxon>
        <taxon>Viridiplantae</taxon>
        <taxon>Streptophyta</taxon>
        <taxon>Embryophyta</taxon>
        <taxon>Tracheophyta</taxon>
        <taxon>Spermatophyta</taxon>
        <taxon>Magnoliopsida</taxon>
        <taxon>Ranunculales</taxon>
        <taxon>Papaveraceae</taxon>
        <taxon>Papaveroideae</taxon>
        <taxon>Papaver</taxon>
    </lineage>
</organism>
<dbReference type="InterPro" id="IPR051132">
    <property type="entry name" value="3-5_Exonuclease_domain"/>
</dbReference>
<dbReference type="SUPFAM" id="SSF53098">
    <property type="entry name" value="Ribonuclease H-like"/>
    <property type="match status" value="1"/>
</dbReference>
<dbReference type="GO" id="GO:0005737">
    <property type="term" value="C:cytoplasm"/>
    <property type="evidence" value="ECO:0007669"/>
    <property type="project" value="TreeGrafter"/>
</dbReference>
<dbReference type="InterPro" id="IPR012337">
    <property type="entry name" value="RNaseH-like_sf"/>
</dbReference>
<reference evidence="5" key="1">
    <citation type="submission" date="2022-04" db="EMBL/GenBank/DDBJ databases">
        <title>A functionally conserved STORR gene fusion in Papaver species that diverged 16.8 million years ago.</title>
        <authorList>
            <person name="Catania T."/>
        </authorList>
    </citation>
    <scope>NUCLEOTIDE SEQUENCE</scope>
    <source>
        <strain evidence="5">S-188037</strain>
    </source>
</reference>
<evidence type="ECO:0000256" key="1">
    <source>
        <dbReference type="ARBA" id="ARBA00022722"/>
    </source>
</evidence>
<proteinExistence type="predicted"/>
<dbReference type="GO" id="GO:0008408">
    <property type="term" value="F:3'-5' exonuclease activity"/>
    <property type="evidence" value="ECO:0007669"/>
    <property type="project" value="InterPro"/>
</dbReference>
<dbReference type="PANTHER" id="PTHR13620:SF76">
    <property type="entry name" value="WERNER SYNDROME-LIKE EXONUCLEASE"/>
    <property type="match status" value="1"/>
</dbReference>
<feature type="compositionally biased region" description="Basic and acidic residues" evidence="3">
    <location>
        <begin position="294"/>
        <end position="306"/>
    </location>
</feature>